<reference evidence="1" key="1">
    <citation type="submission" date="2022-11" db="EMBL/GenBank/DDBJ databases">
        <title>Complete Genome Sequences of three Polynucleobacter sp. Subcluster PnecC Strains KF022, KF023, and KF032 Isolated from a Shallow Eutrophic Lake in Japan.</title>
        <authorList>
            <person name="Ogata Y."/>
            <person name="Watanabe K."/>
            <person name="Takemine S."/>
            <person name="Shindo C."/>
            <person name="Kurokawa R."/>
            <person name="Suda W."/>
        </authorList>
    </citation>
    <scope>NUCLEOTIDE SEQUENCE</scope>
    <source>
        <strain evidence="1">KF023</strain>
    </source>
</reference>
<dbReference type="EMBL" id="AP026973">
    <property type="protein sequence ID" value="BDT76540.1"/>
    <property type="molecule type" value="Genomic_DNA"/>
</dbReference>
<name>A0A9C7F9R6_9BURK</name>
<dbReference type="SUPFAM" id="SSF53756">
    <property type="entry name" value="UDP-Glycosyltransferase/glycogen phosphorylase"/>
    <property type="match status" value="1"/>
</dbReference>
<organism evidence="1">
    <name type="scientific">Polynucleobacter yangtzensis</name>
    <dbReference type="NCBI Taxonomy" id="1743159"/>
    <lineage>
        <taxon>Bacteria</taxon>
        <taxon>Pseudomonadati</taxon>
        <taxon>Pseudomonadota</taxon>
        <taxon>Betaproteobacteria</taxon>
        <taxon>Burkholderiales</taxon>
        <taxon>Burkholderiaceae</taxon>
        <taxon>Polynucleobacter</taxon>
    </lineage>
</organism>
<accession>A0A9C7F9R6</accession>
<dbReference type="Gene3D" id="3.40.50.2000">
    <property type="entry name" value="Glycogen Phosphorylase B"/>
    <property type="match status" value="1"/>
</dbReference>
<dbReference type="Proteomes" id="UP001211097">
    <property type="component" value="Chromosome"/>
</dbReference>
<evidence type="ECO:0000313" key="1">
    <source>
        <dbReference type="EMBL" id="BDT76540.1"/>
    </source>
</evidence>
<dbReference type="KEGG" id="pyt:PKF023_03430"/>
<protein>
    <submittedName>
        <fullName evidence="1">Uncharacterized protein</fullName>
    </submittedName>
</protein>
<dbReference type="AlphaFoldDB" id="A0A9C7F9R6"/>
<proteinExistence type="predicted"/>
<sequence>MRALLDRRPETKIVCIVPDSRHLHLGNKSYAKQSIDKSYFELPRNLFSARELKNISFISSSQDAFGNFPLADSLVADILIKSKFMMLTSHSEGVPRVIAETLLLGTPCIVSENLSSGLNESLNKENSLKIVDDPLGAALQLNLALENYEKFSVNRHQAMSLFSEAEHLNAFKKFLSDKLIAMGSKDQGNWYLEDLHLRLACHGQKQQSQFFYNEKIFFKWLERASALQGTYADEDFLTNLDGLKDSPNARQKLRSYLGTIRRWLKNNLKALYAKY</sequence>
<gene>
    <name evidence="1" type="ORF">PKF023_03430</name>
</gene>